<evidence type="ECO:0000313" key="1">
    <source>
        <dbReference type="EMBL" id="GAA4352539.1"/>
    </source>
</evidence>
<dbReference type="EMBL" id="BAABGJ010000076">
    <property type="protein sequence ID" value="GAA4352539.1"/>
    <property type="molecule type" value="Genomic_DNA"/>
</dbReference>
<name>A0ABP8I6T7_9BURK</name>
<reference evidence="2" key="1">
    <citation type="journal article" date="2019" name="Int. J. Syst. Evol. Microbiol.">
        <title>The Global Catalogue of Microorganisms (GCM) 10K type strain sequencing project: providing services to taxonomists for standard genome sequencing and annotation.</title>
        <authorList>
            <consortium name="The Broad Institute Genomics Platform"/>
            <consortium name="The Broad Institute Genome Sequencing Center for Infectious Disease"/>
            <person name="Wu L."/>
            <person name="Ma J."/>
        </authorList>
    </citation>
    <scope>NUCLEOTIDE SEQUENCE [LARGE SCALE GENOMIC DNA]</scope>
    <source>
        <strain evidence="2">JCM 17804</strain>
    </source>
</reference>
<proteinExistence type="predicted"/>
<evidence type="ECO:0008006" key="3">
    <source>
        <dbReference type="Google" id="ProtNLM"/>
    </source>
</evidence>
<comment type="caution">
    <text evidence="1">The sequence shown here is derived from an EMBL/GenBank/DDBJ whole genome shotgun (WGS) entry which is preliminary data.</text>
</comment>
<organism evidence="1 2">
    <name type="scientific">Variovorax defluvii</name>
    <dbReference type="NCBI Taxonomy" id="913761"/>
    <lineage>
        <taxon>Bacteria</taxon>
        <taxon>Pseudomonadati</taxon>
        <taxon>Pseudomonadota</taxon>
        <taxon>Betaproteobacteria</taxon>
        <taxon>Burkholderiales</taxon>
        <taxon>Comamonadaceae</taxon>
        <taxon>Variovorax</taxon>
    </lineage>
</organism>
<gene>
    <name evidence="1" type="ORF">GCM10023165_41910</name>
</gene>
<evidence type="ECO:0000313" key="2">
    <source>
        <dbReference type="Proteomes" id="UP001500975"/>
    </source>
</evidence>
<dbReference type="RefSeq" id="WP_345540359.1">
    <property type="nucleotide sequence ID" value="NZ_BAABGJ010000076.1"/>
</dbReference>
<keyword evidence="2" id="KW-1185">Reference proteome</keyword>
<protein>
    <recommendedName>
        <fullName evidence="3">Histidine kinase</fullName>
    </recommendedName>
</protein>
<accession>A0ABP8I6T7</accession>
<sequence>MKVKASPGARSWIVAGVRHELLTRALPALRHDMVAPLSVVRMGLMLLKHRSAAEKVDEAAWERQIASISEQIDALADGVRSLRDWELAVSDDGTTRSALVARCASLMRAAFELNGIRLQVDEALSPGAADEARLPEGASLRYLVLGALGYLHDSTEDLSALHIAADGPEGLRFTATRGGKEPLSNDPVPPMAGALRAPRKLAIDAIALQALADGLGYTVVIEGDTVHLSLRQPA</sequence>
<dbReference type="Proteomes" id="UP001500975">
    <property type="component" value="Unassembled WGS sequence"/>
</dbReference>